<dbReference type="PANTHER" id="PTHR11138:SF5">
    <property type="entry name" value="METHIONYL-TRNA FORMYLTRANSFERASE, MITOCHONDRIAL"/>
    <property type="match status" value="1"/>
</dbReference>
<dbReference type="Gene3D" id="3.10.25.10">
    <property type="entry name" value="Formyl transferase, C-terminal domain"/>
    <property type="match status" value="1"/>
</dbReference>
<dbReference type="PANTHER" id="PTHR11138">
    <property type="entry name" value="METHIONYL-TRNA FORMYLTRANSFERASE"/>
    <property type="match status" value="1"/>
</dbReference>
<dbReference type="SUPFAM" id="SSF53328">
    <property type="entry name" value="Formyltransferase"/>
    <property type="match status" value="1"/>
</dbReference>
<dbReference type="GO" id="GO:0004479">
    <property type="term" value="F:methionyl-tRNA formyltransferase activity"/>
    <property type="evidence" value="ECO:0007669"/>
    <property type="project" value="UniProtKB-UniRule"/>
</dbReference>
<dbReference type="CDD" id="cd08646">
    <property type="entry name" value="FMT_core_Met-tRNA-FMT_N"/>
    <property type="match status" value="1"/>
</dbReference>
<name>D4RWZ4_9FIRM</name>
<dbReference type="InterPro" id="IPR001555">
    <property type="entry name" value="GART_AS"/>
</dbReference>
<sequence length="306" mass="33123">MKVVFMGTPDFAVSTLEAIIQAGHEVAAVITQPDKQKGRGKEISMSPVKVKALEHNIEVFQPLKVRNPEFVDILKKISPDVIVVVAYGQILSKEILELPKYGCVNVHASLLPKYRGAAPIQWAVIDGEKEAGVTIMQMDEGLDTGDMLKVAKIELAPDETGGSLFDKLADLGAGTLVSTLAEIENGTARAVKQEGISTYAGKLDKSLGKLDFTKDAITLERLIRGLNPWPSAYTVYNGRTLKIWKAAVCECDGLEPGTIYDVTKKSFSIACGNGGIKVLELQLEGKKRMDTESFLRGTAVTEGMIL</sequence>
<evidence type="ECO:0000313" key="11">
    <source>
        <dbReference type="EMBL" id="EFF69434.1"/>
    </source>
</evidence>
<dbReference type="Proteomes" id="UP000006238">
    <property type="component" value="Unassembled WGS sequence"/>
</dbReference>
<dbReference type="AlphaFoldDB" id="D4RWZ4"/>
<comment type="function">
    <text evidence="1 8">Attaches a formyl group to the free amino group of methionyl-tRNA(fMet). The formyl group appears to play a dual role in the initiator identity of N-formylmethionyl-tRNA by promoting its recognition by IF2 and preventing the misappropriation of this tRNA by the elongation apparatus.</text>
</comment>
<organism evidence="11 12">
    <name type="scientific">Eshraghiella crossota DSM 2876</name>
    <dbReference type="NCBI Taxonomy" id="511680"/>
    <lineage>
        <taxon>Bacteria</taxon>
        <taxon>Bacillati</taxon>
        <taxon>Bacillota</taxon>
        <taxon>Clostridia</taxon>
        <taxon>Lachnospirales</taxon>
        <taxon>Lachnospiraceae</taxon>
        <taxon>Eshraghiella</taxon>
    </lineage>
</organism>
<dbReference type="InterPro" id="IPR037022">
    <property type="entry name" value="Formyl_trans_C_sf"/>
</dbReference>
<evidence type="ECO:0000256" key="4">
    <source>
        <dbReference type="ARBA" id="ARBA00016014"/>
    </source>
</evidence>
<dbReference type="InterPro" id="IPR005794">
    <property type="entry name" value="Fmt"/>
</dbReference>
<evidence type="ECO:0000256" key="1">
    <source>
        <dbReference type="ARBA" id="ARBA00002606"/>
    </source>
</evidence>
<feature type="domain" description="Formyl transferase N-terminal" evidence="9">
    <location>
        <begin position="1"/>
        <end position="179"/>
    </location>
</feature>
<comment type="catalytic activity">
    <reaction evidence="7 8">
        <text>L-methionyl-tRNA(fMet) + (6R)-10-formyltetrahydrofolate = N-formyl-L-methionyl-tRNA(fMet) + (6S)-5,6,7,8-tetrahydrofolate + H(+)</text>
        <dbReference type="Rhea" id="RHEA:24380"/>
        <dbReference type="Rhea" id="RHEA-COMP:9952"/>
        <dbReference type="Rhea" id="RHEA-COMP:9953"/>
        <dbReference type="ChEBI" id="CHEBI:15378"/>
        <dbReference type="ChEBI" id="CHEBI:57453"/>
        <dbReference type="ChEBI" id="CHEBI:78530"/>
        <dbReference type="ChEBI" id="CHEBI:78844"/>
        <dbReference type="ChEBI" id="CHEBI:195366"/>
        <dbReference type="EC" id="2.1.2.9"/>
    </reaction>
</comment>
<dbReference type="GO" id="GO:0005829">
    <property type="term" value="C:cytosol"/>
    <property type="evidence" value="ECO:0007669"/>
    <property type="project" value="TreeGrafter"/>
</dbReference>
<dbReference type="RefSeq" id="WP_005601093.1">
    <property type="nucleotide sequence ID" value="NZ_GG663519.1"/>
</dbReference>
<feature type="binding site" evidence="8">
    <location>
        <begin position="109"/>
        <end position="112"/>
    </location>
    <ligand>
        <name>(6S)-5,6,7,8-tetrahydrofolate</name>
        <dbReference type="ChEBI" id="CHEBI:57453"/>
    </ligand>
</feature>
<evidence type="ECO:0000256" key="6">
    <source>
        <dbReference type="ARBA" id="ARBA00022917"/>
    </source>
</evidence>
<dbReference type="HOGENOM" id="CLU_033347_1_1_9"/>
<evidence type="ECO:0000256" key="8">
    <source>
        <dbReference type="HAMAP-Rule" id="MF_00182"/>
    </source>
</evidence>
<comment type="similarity">
    <text evidence="2 8">Belongs to the Fmt family.</text>
</comment>
<dbReference type="InterPro" id="IPR041711">
    <property type="entry name" value="Met-tRNA-FMT_N"/>
</dbReference>
<evidence type="ECO:0000313" key="12">
    <source>
        <dbReference type="Proteomes" id="UP000006238"/>
    </source>
</evidence>
<evidence type="ECO:0000259" key="9">
    <source>
        <dbReference type="Pfam" id="PF00551"/>
    </source>
</evidence>
<dbReference type="InterPro" id="IPR011034">
    <property type="entry name" value="Formyl_transferase-like_C_sf"/>
</dbReference>
<dbReference type="InterPro" id="IPR005793">
    <property type="entry name" value="Formyl_trans_C"/>
</dbReference>
<dbReference type="NCBIfam" id="TIGR00460">
    <property type="entry name" value="fmt"/>
    <property type="match status" value="1"/>
</dbReference>
<dbReference type="Pfam" id="PF00551">
    <property type="entry name" value="Formyl_trans_N"/>
    <property type="match status" value="1"/>
</dbReference>
<keyword evidence="12" id="KW-1185">Reference proteome</keyword>
<dbReference type="InterPro" id="IPR044135">
    <property type="entry name" value="Met-tRNA-FMT_C"/>
</dbReference>
<keyword evidence="5 8" id="KW-0808">Transferase</keyword>
<protein>
    <recommendedName>
        <fullName evidence="4 8">Methionyl-tRNA formyltransferase</fullName>
        <ecNumber evidence="3 8">2.1.2.9</ecNumber>
    </recommendedName>
</protein>
<comment type="caution">
    <text evidence="11">The sequence shown here is derived from an EMBL/GenBank/DDBJ whole genome shotgun (WGS) entry which is preliminary data.</text>
</comment>
<dbReference type="CDD" id="cd08704">
    <property type="entry name" value="Met_tRNA_FMT_C"/>
    <property type="match status" value="1"/>
</dbReference>
<evidence type="ECO:0000256" key="7">
    <source>
        <dbReference type="ARBA" id="ARBA00048558"/>
    </source>
</evidence>
<dbReference type="InterPro" id="IPR002376">
    <property type="entry name" value="Formyl_transf_N"/>
</dbReference>
<evidence type="ECO:0000259" key="10">
    <source>
        <dbReference type="Pfam" id="PF02911"/>
    </source>
</evidence>
<reference evidence="11 12" key="1">
    <citation type="submission" date="2010-02" db="EMBL/GenBank/DDBJ databases">
        <authorList>
            <person name="Weinstock G."/>
            <person name="Sodergren E."/>
            <person name="Clifton S."/>
            <person name="Fulton L."/>
            <person name="Fulton B."/>
            <person name="Courtney L."/>
            <person name="Fronick C."/>
            <person name="Harrison M."/>
            <person name="Strong C."/>
            <person name="Farmer C."/>
            <person name="Delahaunty K."/>
            <person name="Markovic C."/>
            <person name="Hall O."/>
            <person name="Minx P."/>
            <person name="Tomlinson C."/>
            <person name="Mitreva M."/>
            <person name="Nelson J."/>
            <person name="Hou S."/>
            <person name="Wollam A."/>
            <person name="Pepin K.H."/>
            <person name="Johnson M."/>
            <person name="Bhonagiri V."/>
            <person name="Zhang X."/>
            <person name="Suruliraj S."/>
            <person name="Warren W."/>
            <person name="Chinwalla A."/>
            <person name="Mardis E.R."/>
            <person name="Wilson R.K."/>
        </authorList>
    </citation>
    <scope>NUCLEOTIDE SEQUENCE [LARGE SCALE GENOMIC DNA]</scope>
    <source>
        <strain evidence="11 12">DSM 2876</strain>
    </source>
</reference>
<dbReference type="EMBL" id="ABWN01000018">
    <property type="protein sequence ID" value="EFF69434.1"/>
    <property type="molecule type" value="Genomic_DNA"/>
</dbReference>
<dbReference type="eggNOG" id="COG0223">
    <property type="taxonomic scope" value="Bacteria"/>
</dbReference>
<proteinExistence type="inferred from homology"/>
<dbReference type="Pfam" id="PF02911">
    <property type="entry name" value="Formyl_trans_C"/>
    <property type="match status" value="1"/>
</dbReference>
<dbReference type="HAMAP" id="MF_00182">
    <property type="entry name" value="Formyl_trans"/>
    <property type="match status" value="1"/>
</dbReference>
<evidence type="ECO:0000256" key="2">
    <source>
        <dbReference type="ARBA" id="ARBA00010699"/>
    </source>
</evidence>
<dbReference type="SUPFAM" id="SSF50486">
    <property type="entry name" value="FMT C-terminal domain-like"/>
    <property type="match status" value="1"/>
</dbReference>
<keyword evidence="6 8" id="KW-0648">Protein biosynthesis</keyword>
<dbReference type="GeneID" id="98918710"/>
<dbReference type="PROSITE" id="PS00373">
    <property type="entry name" value="GART"/>
    <property type="match status" value="1"/>
</dbReference>
<accession>D4RWZ4</accession>
<dbReference type="EC" id="2.1.2.9" evidence="3 8"/>
<dbReference type="InterPro" id="IPR036477">
    <property type="entry name" value="Formyl_transf_N_sf"/>
</dbReference>
<dbReference type="Gene3D" id="3.40.50.170">
    <property type="entry name" value="Formyl transferase, N-terminal domain"/>
    <property type="match status" value="1"/>
</dbReference>
<feature type="domain" description="Formyl transferase C-terminal" evidence="10">
    <location>
        <begin position="202"/>
        <end position="297"/>
    </location>
</feature>
<evidence type="ECO:0000256" key="3">
    <source>
        <dbReference type="ARBA" id="ARBA00012261"/>
    </source>
</evidence>
<dbReference type="STRING" id="45851.BHV86_07475"/>
<gene>
    <name evidence="8 11" type="primary">fmt</name>
    <name evidence="11" type="ORF">BUTYVIB_00345</name>
</gene>
<evidence type="ECO:0000256" key="5">
    <source>
        <dbReference type="ARBA" id="ARBA00022679"/>
    </source>
</evidence>